<dbReference type="SUPFAM" id="SSF55073">
    <property type="entry name" value="Nucleotide cyclase"/>
    <property type="match status" value="1"/>
</dbReference>
<gene>
    <name evidence="1" type="ORF">UV61_C0011G0029</name>
</gene>
<protein>
    <recommendedName>
        <fullName evidence="3">GGDEF domain-containing protein</fullName>
    </recommendedName>
</protein>
<evidence type="ECO:0000313" key="1">
    <source>
        <dbReference type="EMBL" id="KKS86381.1"/>
    </source>
</evidence>
<accession>A0A0G1ETH0</accession>
<dbReference type="InterPro" id="IPR029787">
    <property type="entry name" value="Nucleotide_cyclase"/>
</dbReference>
<dbReference type="AlphaFoldDB" id="A0A0G1ETH0"/>
<reference evidence="1 2" key="1">
    <citation type="journal article" date="2015" name="Nature">
        <title>rRNA introns, odd ribosomes, and small enigmatic genomes across a large radiation of phyla.</title>
        <authorList>
            <person name="Brown C.T."/>
            <person name="Hug L.A."/>
            <person name="Thomas B.C."/>
            <person name="Sharon I."/>
            <person name="Castelle C.J."/>
            <person name="Singh A."/>
            <person name="Wilkins M.J."/>
            <person name="Williams K.H."/>
            <person name="Banfield J.F."/>
        </authorList>
    </citation>
    <scope>NUCLEOTIDE SEQUENCE [LARGE SCALE GENOMIC DNA]</scope>
</reference>
<name>A0A0G1ETH0_9BACT</name>
<evidence type="ECO:0008006" key="3">
    <source>
        <dbReference type="Google" id="ProtNLM"/>
    </source>
</evidence>
<sequence>MMDAGSEIYVGIGRHKLVKYPDAAERVARRINTRMDQNQRLRKEPFGSGARTRYAKRQSTPALIEAEYDAVQMEKELNIDELTGLHSLRKYKSDSFAALQSCISITPDRNITVDKEKLSRIHFIRLDIGLLSYANTLEGGHETGDKYKAKVAQIVGGNTEKMAEYAKNHAVDFSGYVMTKGDEFGIIARNCSAEQAQELANEIRAEVVKVKISPEARLPASISTGVVSVVEFIDKYLNFEKEVSLPNTEEFHKRYYHFLDGIADFKAEYTKAVERIDLLCKLYIGKQSGEGFGGNAVTDEDFHKYKFHAARGAFGIDDSTLDDLSRETNEEMKKQKTALWVKSILRKRNQTAYKREHRRLDIFILEVKRNLIAQL</sequence>
<evidence type="ECO:0000313" key="2">
    <source>
        <dbReference type="Proteomes" id="UP000034050"/>
    </source>
</evidence>
<comment type="caution">
    <text evidence="1">The sequence shown here is derived from an EMBL/GenBank/DDBJ whole genome shotgun (WGS) entry which is preliminary data.</text>
</comment>
<proteinExistence type="predicted"/>
<dbReference type="InterPro" id="IPR043128">
    <property type="entry name" value="Rev_trsase/Diguanyl_cyclase"/>
</dbReference>
<dbReference type="STRING" id="1618446.UV61_C0011G0029"/>
<dbReference type="Gene3D" id="3.30.70.270">
    <property type="match status" value="1"/>
</dbReference>
<organism evidence="1 2">
    <name type="scientific">Candidatus Gottesmanbacteria bacterium GW2011_GWB1_43_11</name>
    <dbReference type="NCBI Taxonomy" id="1618446"/>
    <lineage>
        <taxon>Bacteria</taxon>
        <taxon>Candidatus Gottesmaniibacteriota</taxon>
    </lineage>
</organism>
<dbReference type="EMBL" id="LCFD01000011">
    <property type="protein sequence ID" value="KKS86381.1"/>
    <property type="molecule type" value="Genomic_DNA"/>
</dbReference>
<dbReference type="Proteomes" id="UP000034050">
    <property type="component" value="Unassembled WGS sequence"/>
</dbReference>